<keyword evidence="2" id="KW-0378">Hydrolase</keyword>
<dbReference type="AlphaFoldDB" id="A0AAU9UDR2"/>
<evidence type="ECO:0000256" key="2">
    <source>
        <dbReference type="ARBA" id="ARBA00022801"/>
    </source>
</evidence>
<dbReference type="GO" id="GO:0006508">
    <property type="term" value="P:proteolysis"/>
    <property type="evidence" value="ECO:0007669"/>
    <property type="project" value="UniProtKB-KW"/>
</dbReference>
<dbReference type="GO" id="GO:0004252">
    <property type="term" value="F:serine-type endopeptidase activity"/>
    <property type="evidence" value="ECO:0007669"/>
    <property type="project" value="InterPro"/>
</dbReference>
<dbReference type="Gene3D" id="2.40.10.10">
    <property type="entry name" value="Trypsin-like serine proteases"/>
    <property type="match status" value="1"/>
</dbReference>
<dbReference type="InterPro" id="IPR009003">
    <property type="entry name" value="Peptidase_S1_PA"/>
</dbReference>
<evidence type="ECO:0000313" key="7">
    <source>
        <dbReference type="EMBL" id="CAH2097924.1"/>
    </source>
</evidence>
<sequence>MKYLNFKKTACFLFMLNKLIQTLNIDEKGDNNLQGDLEMVTELSADEQSDEHNGKIDEENVSDKDLVALLEERYKFVNDNSSRRYRIESDAGIYPDAKTDRQLAWAFRSSAVRRIIGGMETCINMYPYNVAISRSGKHWCGGSIIDEQWILTAGHCFES</sequence>
<keyword evidence="4" id="KW-1015">Disulfide bond</keyword>
<dbReference type="Proteomes" id="UP001153954">
    <property type="component" value="Unassembled WGS sequence"/>
</dbReference>
<comment type="caution">
    <text evidence="7">The sequence shown here is derived from an EMBL/GenBank/DDBJ whole genome shotgun (WGS) entry which is preliminary data.</text>
</comment>
<dbReference type="PANTHER" id="PTHR24276">
    <property type="entry name" value="POLYSERASE-RELATED"/>
    <property type="match status" value="1"/>
</dbReference>
<feature type="domain" description="Peptidase S1" evidence="6">
    <location>
        <begin position="115"/>
        <end position="159"/>
    </location>
</feature>
<evidence type="ECO:0000256" key="5">
    <source>
        <dbReference type="SAM" id="SignalP"/>
    </source>
</evidence>
<dbReference type="PROSITE" id="PS00134">
    <property type="entry name" value="TRYPSIN_HIS"/>
    <property type="match status" value="1"/>
</dbReference>
<dbReference type="PROSITE" id="PS50240">
    <property type="entry name" value="TRYPSIN_DOM"/>
    <property type="match status" value="1"/>
</dbReference>
<dbReference type="SUPFAM" id="SSF50494">
    <property type="entry name" value="Trypsin-like serine proteases"/>
    <property type="match status" value="1"/>
</dbReference>
<dbReference type="InterPro" id="IPR050430">
    <property type="entry name" value="Peptidase_S1"/>
</dbReference>
<dbReference type="PANTHER" id="PTHR24276:SF98">
    <property type="entry name" value="FI18310P1-RELATED"/>
    <property type="match status" value="1"/>
</dbReference>
<keyword evidence="1" id="KW-0645">Protease</keyword>
<feature type="signal peptide" evidence="5">
    <location>
        <begin position="1"/>
        <end position="22"/>
    </location>
</feature>
<evidence type="ECO:0000256" key="4">
    <source>
        <dbReference type="ARBA" id="ARBA00023157"/>
    </source>
</evidence>
<keyword evidence="5" id="KW-0732">Signal</keyword>
<dbReference type="InterPro" id="IPR018114">
    <property type="entry name" value="TRYPSIN_HIS"/>
</dbReference>
<accession>A0AAU9UDR2</accession>
<organism evidence="7 8">
    <name type="scientific">Euphydryas editha</name>
    <name type="common">Edith's checkerspot</name>
    <dbReference type="NCBI Taxonomy" id="104508"/>
    <lineage>
        <taxon>Eukaryota</taxon>
        <taxon>Metazoa</taxon>
        <taxon>Ecdysozoa</taxon>
        <taxon>Arthropoda</taxon>
        <taxon>Hexapoda</taxon>
        <taxon>Insecta</taxon>
        <taxon>Pterygota</taxon>
        <taxon>Neoptera</taxon>
        <taxon>Endopterygota</taxon>
        <taxon>Lepidoptera</taxon>
        <taxon>Glossata</taxon>
        <taxon>Ditrysia</taxon>
        <taxon>Papilionoidea</taxon>
        <taxon>Nymphalidae</taxon>
        <taxon>Nymphalinae</taxon>
        <taxon>Euphydryas</taxon>
    </lineage>
</organism>
<name>A0AAU9UDR2_EUPED</name>
<feature type="chain" id="PRO_5043863395" description="Peptidase S1 domain-containing protein" evidence="5">
    <location>
        <begin position="23"/>
        <end position="159"/>
    </location>
</feature>
<reference evidence="7" key="1">
    <citation type="submission" date="2022-03" db="EMBL/GenBank/DDBJ databases">
        <authorList>
            <person name="Tunstrom K."/>
        </authorList>
    </citation>
    <scope>NUCLEOTIDE SEQUENCE</scope>
</reference>
<evidence type="ECO:0000259" key="6">
    <source>
        <dbReference type="PROSITE" id="PS50240"/>
    </source>
</evidence>
<evidence type="ECO:0000256" key="1">
    <source>
        <dbReference type="ARBA" id="ARBA00022670"/>
    </source>
</evidence>
<dbReference type="InterPro" id="IPR043504">
    <property type="entry name" value="Peptidase_S1_PA_chymotrypsin"/>
</dbReference>
<evidence type="ECO:0000256" key="3">
    <source>
        <dbReference type="ARBA" id="ARBA00022825"/>
    </source>
</evidence>
<keyword evidence="3" id="KW-0720">Serine protease</keyword>
<evidence type="ECO:0000313" key="8">
    <source>
        <dbReference type="Proteomes" id="UP001153954"/>
    </source>
</evidence>
<keyword evidence="8" id="KW-1185">Reference proteome</keyword>
<dbReference type="EMBL" id="CAKOGL010000018">
    <property type="protein sequence ID" value="CAH2097924.1"/>
    <property type="molecule type" value="Genomic_DNA"/>
</dbReference>
<gene>
    <name evidence="7" type="ORF">EEDITHA_LOCUS13090</name>
</gene>
<dbReference type="Pfam" id="PF00089">
    <property type="entry name" value="Trypsin"/>
    <property type="match status" value="1"/>
</dbReference>
<dbReference type="InterPro" id="IPR001254">
    <property type="entry name" value="Trypsin_dom"/>
</dbReference>
<proteinExistence type="predicted"/>
<protein>
    <recommendedName>
        <fullName evidence="6">Peptidase S1 domain-containing protein</fullName>
    </recommendedName>
</protein>